<accession>A0A1I2ISZ8</accession>
<keyword evidence="1" id="KW-0732">Signal</keyword>
<evidence type="ECO:0000256" key="1">
    <source>
        <dbReference type="SAM" id="SignalP"/>
    </source>
</evidence>
<gene>
    <name evidence="2" type="ORF">SAMN05216251_114153</name>
</gene>
<dbReference type="AlphaFoldDB" id="A0A1I2ISZ8"/>
<dbReference type="OrthoDB" id="3296020at2"/>
<dbReference type="STRING" id="380248.SAMN05216251_114153"/>
<dbReference type="RefSeq" id="WP_143120617.1">
    <property type="nucleotide sequence ID" value="NZ_FONG01000014.1"/>
</dbReference>
<dbReference type="EMBL" id="FONG01000014">
    <property type="protein sequence ID" value="SFF44840.1"/>
    <property type="molecule type" value="Genomic_DNA"/>
</dbReference>
<organism evidence="2 3">
    <name type="scientific">Actinacidiphila alni</name>
    <dbReference type="NCBI Taxonomy" id="380248"/>
    <lineage>
        <taxon>Bacteria</taxon>
        <taxon>Bacillati</taxon>
        <taxon>Actinomycetota</taxon>
        <taxon>Actinomycetes</taxon>
        <taxon>Kitasatosporales</taxon>
        <taxon>Streptomycetaceae</taxon>
        <taxon>Actinacidiphila</taxon>
    </lineage>
</organism>
<name>A0A1I2ISZ8_9ACTN</name>
<proteinExistence type="predicted"/>
<sequence>MKEKKVLATAASVVAITAGLVLAGGAGPATAQTSTSTVAPSAAPASAMHEVTVERVLDKAPDSSGHVRVQLSNGATISILASHVTSARNFAAKHANVTPDGTVTGNCGSSYIEVNYKSNGEPVHMDTGFTVNHAAVEYDWHAHISGSSGTGYDYAYHASGTLAAHSTWHGQHSSGDNYPSGTYAASVSASGSWALLDTGSICYSGGPYDSAYLTR</sequence>
<evidence type="ECO:0000313" key="2">
    <source>
        <dbReference type="EMBL" id="SFF44840.1"/>
    </source>
</evidence>
<feature type="chain" id="PRO_5011756055" evidence="1">
    <location>
        <begin position="32"/>
        <end position="215"/>
    </location>
</feature>
<protein>
    <submittedName>
        <fullName evidence="2">Uncharacterized protein</fullName>
    </submittedName>
</protein>
<dbReference type="Proteomes" id="UP000199323">
    <property type="component" value="Unassembled WGS sequence"/>
</dbReference>
<evidence type="ECO:0000313" key="3">
    <source>
        <dbReference type="Proteomes" id="UP000199323"/>
    </source>
</evidence>
<reference evidence="2 3" key="1">
    <citation type="submission" date="2016-10" db="EMBL/GenBank/DDBJ databases">
        <authorList>
            <person name="de Groot N.N."/>
        </authorList>
    </citation>
    <scope>NUCLEOTIDE SEQUENCE [LARGE SCALE GENOMIC DNA]</scope>
    <source>
        <strain evidence="2 3">CGMCC 4.3510</strain>
    </source>
</reference>
<feature type="signal peptide" evidence="1">
    <location>
        <begin position="1"/>
        <end position="31"/>
    </location>
</feature>
<keyword evidence="3" id="KW-1185">Reference proteome</keyword>